<feature type="region of interest" description="Disordered" evidence="1">
    <location>
        <begin position="252"/>
        <end position="276"/>
    </location>
</feature>
<gene>
    <name evidence="2" type="ORF">TRIUR3_29619</name>
</gene>
<organism evidence="2">
    <name type="scientific">Triticum urartu</name>
    <name type="common">Red wild einkorn</name>
    <name type="synonym">Crithodium urartu</name>
    <dbReference type="NCBI Taxonomy" id="4572"/>
    <lineage>
        <taxon>Eukaryota</taxon>
        <taxon>Viridiplantae</taxon>
        <taxon>Streptophyta</taxon>
        <taxon>Embryophyta</taxon>
        <taxon>Tracheophyta</taxon>
        <taxon>Spermatophyta</taxon>
        <taxon>Magnoliopsida</taxon>
        <taxon>Liliopsida</taxon>
        <taxon>Poales</taxon>
        <taxon>Poaceae</taxon>
        <taxon>BOP clade</taxon>
        <taxon>Pooideae</taxon>
        <taxon>Triticodae</taxon>
        <taxon>Triticeae</taxon>
        <taxon>Triticinae</taxon>
        <taxon>Triticum</taxon>
    </lineage>
</organism>
<feature type="compositionally biased region" description="Basic and acidic residues" evidence="1">
    <location>
        <begin position="252"/>
        <end position="269"/>
    </location>
</feature>
<protein>
    <submittedName>
        <fullName evidence="2">Uncharacterized protein</fullName>
    </submittedName>
</protein>
<feature type="region of interest" description="Disordered" evidence="1">
    <location>
        <begin position="161"/>
        <end position="193"/>
    </location>
</feature>
<sequence length="309" mass="34154">MEAMEERSMAAPLVMVAVTTVEMEIVAAPARSTLHLTNAHSTLRPDVAADGPTVDFKKRKWWHILNNEPFGSAGEVDPTRQHHLLPPLSLAFRQTPYQQYSSTPVVALWTAAHRRVVAAWRAPGPPPSRRCRYSRACVSGGSPEAELRGVVVGDGLRRAMGRRRQEDAGRRRSWMEHGTRRRPPMMHSAVRASSTSAAGGRRWWWMARKASSSALALGRGHGGDAGGLRGEAGRRRLCPPWQAVDGAEARQGELTRVRSEGREEGKGEVARPGGAEELVGGEREVWQVFPHSRGAHEVFAKIPKRERER</sequence>
<evidence type="ECO:0000256" key="1">
    <source>
        <dbReference type="SAM" id="MobiDB-lite"/>
    </source>
</evidence>
<dbReference type="AlphaFoldDB" id="M8A265"/>
<dbReference type="EMBL" id="KD031836">
    <property type="protein sequence ID" value="EMS66442.1"/>
    <property type="molecule type" value="Genomic_DNA"/>
</dbReference>
<accession>M8A265</accession>
<evidence type="ECO:0000313" key="2">
    <source>
        <dbReference type="EMBL" id="EMS66442.1"/>
    </source>
</evidence>
<name>M8A265_TRIUA</name>
<feature type="compositionally biased region" description="Basic and acidic residues" evidence="1">
    <location>
        <begin position="163"/>
        <end position="178"/>
    </location>
</feature>
<proteinExistence type="predicted"/>
<reference evidence="2" key="1">
    <citation type="journal article" date="2013" name="Nature">
        <title>Draft genome of the wheat A-genome progenitor Triticum urartu.</title>
        <authorList>
            <person name="Ling H.Q."/>
            <person name="Zhao S."/>
            <person name="Liu D."/>
            <person name="Wang J."/>
            <person name="Sun H."/>
            <person name="Zhang C."/>
            <person name="Fan H."/>
            <person name="Li D."/>
            <person name="Dong L."/>
            <person name="Tao Y."/>
            <person name="Gao C."/>
            <person name="Wu H."/>
            <person name="Li Y."/>
            <person name="Cui Y."/>
            <person name="Guo X."/>
            <person name="Zheng S."/>
            <person name="Wang B."/>
            <person name="Yu K."/>
            <person name="Liang Q."/>
            <person name="Yang W."/>
            <person name="Lou X."/>
            <person name="Chen J."/>
            <person name="Feng M."/>
            <person name="Jian J."/>
            <person name="Zhang X."/>
            <person name="Luo G."/>
            <person name="Jiang Y."/>
            <person name="Liu J."/>
            <person name="Wang Z."/>
            <person name="Sha Y."/>
            <person name="Zhang B."/>
            <person name="Wu H."/>
            <person name="Tang D."/>
            <person name="Shen Q."/>
            <person name="Xue P."/>
            <person name="Zou S."/>
            <person name="Wang X."/>
            <person name="Liu X."/>
            <person name="Wang F."/>
            <person name="Yang Y."/>
            <person name="An X."/>
            <person name="Dong Z."/>
            <person name="Zhang K."/>
            <person name="Zhang X."/>
            <person name="Luo M.C."/>
            <person name="Dvorak J."/>
            <person name="Tong Y."/>
            <person name="Wang J."/>
            <person name="Yang H."/>
            <person name="Li Z."/>
            <person name="Wang D."/>
            <person name="Zhang A."/>
            <person name="Wang J."/>
        </authorList>
    </citation>
    <scope>NUCLEOTIDE SEQUENCE</scope>
</reference>